<keyword evidence="9" id="KW-0067">ATP-binding</keyword>
<keyword evidence="7" id="KW-0547">Nucleotide-binding</keyword>
<keyword evidence="6" id="KW-0808">Transferase</keyword>
<evidence type="ECO:0000256" key="8">
    <source>
        <dbReference type="ARBA" id="ARBA00022777"/>
    </source>
</evidence>
<keyword evidence="14" id="KW-1185">Reference proteome</keyword>
<dbReference type="GO" id="GO:0005524">
    <property type="term" value="F:ATP binding"/>
    <property type="evidence" value="ECO:0007669"/>
    <property type="project" value="UniProtKB-KW"/>
</dbReference>
<proteinExistence type="predicted"/>
<dbReference type="STRING" id="877500.GCA_000935065_02253"/>
<evidence type="ECO:0000313" key="14">
    <source>
        <dbReference type="Proteomes" id="UP000290191"/>
    </source>
</evidence>
<comment type="subcellular location">
    <subcellularLocation>
        <location evidence="2">Cell membrane</location>
    </subcellularLocation>
</comment>
<keyword evidence="11" id="KW-0472">Membrane</keyword>
<dbReference type="SMART" id="SM00387">
    <property type="entry name" value="HATPase_c"/>
    <property type="match status" value="1"/>
</dbReference>
<dbReference type="AlphaFoldDB" id="A0A4Q0Y5Y3"/>
<name>A0A4Q0Y5Y3_9BACT</name>
<dbReference type="SMART" id="SM00388">
    <property type="entry name" value="HisKA"/>
    <property type="match status" value="1"/>
</dbReference>
<dbReference type="OrthoDB" id="177675at2"/>
<sequence>MQVSNLETTYKCYSSIGNCLDLSEMMSEVVKTFVEQTNAFYALYCVEYEKKVEEIASFGTITEFEPKLYKNYTQSINRVDEEMSVIILRLEYGSIFLVEKESIDKDFFLEMFKSFIPKLNLSIKSCLNIKKLKDTNKLLKEQKEQLQLANKAKDIFLANMSHELKTPLNSINVISSVMKENRSENLTQRDIKNLQIINSSGKYLLDLINDVLDLSKLESKRVVVDYSQINLYKLLKEIYSMFLPQTQEKKIKLHFEYDKKITEVYSDEKKIKQIVKNLLSNAVKFVEGGKAIYLKAKDEDDQVTISVEDQGIGIPQNRLSDIFDRFKQADSSTTRKFGGTGLGLAITKELLELLKGSIFVKSEVGKGTTFYATVPKNSEAIKCLDILDLEEQSSKVNKKEGVRNETKIQVHRNILLYNTDAVKFINIVILLQKVHTLKQVTNLEELFQNANSSFDVIILDSAGISKHELNLLKEIFKNDIYVIKGNIVDITDIEEFIGRRR</sequence>
<dbReference type="PANTHER" id="PTHR43711">
    <property type="entry name" value="TWO-COMPONENT HISTIDINE KINASE"/>
    <property type="match status" value="1"/>
</dbReference>
<dbReference type="FunFam" id="3.30.565.10:FF:000023">
    <property type="entry name" value="PAS domain-containing sensor histidine kinase"/>
    <property type="match status" value="1"/>
</dbReference>
<dbReference type="PANTHER" id="PTHR43711:SF26">
    <property type="entry name" value="SENSOR HISTIDINE KINASE RCSC"/>
    <property type="match status" value="1"/>
</dbReference>
<dbReference type="InterPro" id="IPR050736">
    <property type="entry name" value="Sensor_HK_Regulatory"/>
</dbReference>
<comment type="catalytic activity">
    <reaction evidence="1">
        <text>ATP + protein L-histidine = ADP + protein N-phospho-L-histidine.</text>
        <dbReference type="EC" id="2.7.13.3"/>
    </reaction>
</comment>
<dbReference type="Proteomes" id="UP000290191">
    <property type="component" value="Unassembled WGS sequence"/>
</dbReference>
<keyword evidence="8" id="KW-0418">Kinase</keyword>
<evidence type="ECO:0000256" key="9">
    <source>
        <dbReference type="ARBA" id="ARBA00022840"/>
    </source>
</evidence>
<evidence type="ECO:0000256" key="4">
    <source>
        <dbReference type="ARBA" id="ARBA00022475"/>
    </source>
</evidence>
<dbReference type="InterPro" id="IPR003661">
    <property type="entry name" value="HisK_dim/P_dom"/>
</dbReference>
<dbReference type="InterPro" id="IPR036890">
    <property type="entry name" value="HATPase_C_sf"/>
</dbReference>
<dbReference type="SUPFAM" id="SSF47384">
    <property type="entry name" value="Homodimeric domain of signal transducing histidine kinase"/>
    <property type="match status" value="1"/>
</dbReference>
<dbReference type="Gene3D" id="3.30.565.10">
    <property type="entry name" value="Histidine kinase-like ATPase, C-terminal domain"/>
    <property type="match status" value="1"/>
</dbReference>
<dbReference type="Pfam" id="PF02518">
    <property type="entry name" value="HATPase_c"/>
    <property type="match status" value="1"/>
</dbReference>
<dbReference type="CDD" id="cd16922">
    <property type="entry name" value="HATPase_EvgS-ArcB-TorS-like"/>
    <property type="match status" value="1"/>
</dbReference>
<feature type="domain" description="Histidine kinase" evidence="12">
    <location>
        <begin position="159"/>
        <end position="378"/>
    </location>
</feature>
<dbReference type="EMBL" id="PDKO01000001">
    <property type="protein sequence ID" value="RXJ64794.1"/>
    <property type="molecule type" value="Genomic_DNA"/>
</dbReference>
<evidence type="ECO:0000256" key="7">
    <source>
        <dbReference type="ARBA" id="ARBA00022741"/>
    </source>
</evidence>
<dbReference type="InterPro" id="IPR003594">
    <property type="entry name" value="HATPase_dom"/>
</dbReference>
<dbReference type="CDD" id="cd00082">
    <property type="entry name" value="HisKA"/>
    <property type="match status" value="1"/>
</dbReference>
<dbReference type="PROSITE" id="PS50109">
    <property type="entry name" value="HIS_KIN"/>
    <property type="match status" value="1"/>
</dbReference>
<keyword evidence="5" id="KW-0597">Phosphoprotein</keyword>
<gene>
    <name evidence="13" type="ORF">CRV06_02240</name>
</gene>
<evidence type="ECO:0000259" key="12">
    <source>
        <dbReference type="PROSITE" id="PS50109"/>
    </source>
</evidence>
<dbReference type="Pfam" id="PF00512">
    <property type="entry name" value="HisKA"/>
    <property type="match status" value="1"/>
</dbReference>
<evidence type="ECO:0000256" key="11">
    <source>
        <dbReference type="ARBA" id="ARBA00023136"/>
    </source>
</evidence>
<dbReference type="PRINTS" id="PR00344">
    <property type="entry name" value="BCTRLSENSOR"/>
</dbReference>
<keyword evidence="4" id="KW-1003">Cell membrane</keyword>
<dbReference type="GO" id="GO:0005886">
    <property type="term" value="C:plasma membrane"/>
    <property type="evidence" value="ECO:0007669"/>
    <property type="project" value="UniProtKB-SubCell"/>
</dbReference>
<dbReference type="RefSeq" id="WP_129081159.1">
    <property type="nucleotide sequence ID" value="NZ_CP041070.1"/>
</dbReference>
<protein>
    <recommendedName>
        <fullName evidence="3">histidine kinase</fullName>
        <ecNumber evidence="3">2.7.13.3</ecNumber>
    </recommendedName>
</protein>
<evidence type="ECO:0000256" key="6">
    <source>
        <dbReference type="ARBA" id="ARBA00022679"/>
    </source>
</evidence>
<evidence type="ECO:0000256" key="1">
    <source>
        <dbReference type="ARBA" id="ARBA00000085"/>
    </source>
</evidence>
<dbReference type="InterPro" id="IPR036097">
    <property type="entry name" value="HisK_dim/P_sf"/>
</dbReference>
<organism evidence="13 14">
    <name type="scientific">Halarcobacter anaerophilus</name>
    <dbReference type="NCBI Taxonomy" id="877500"/>
    <lineage>
        <taxon>Bacteria</taxon>
        <taxon>Pseudomonadati</taxon>
        <taxon>Campylobacterota</taxon>
        <taxon>Epsilonproteobacteria</taxon>
        <taxon>Campylobacterales</taxon>
        <taxon>Arcobacteraceae</taxon>
        <taxon>Halarcobacter</taxon>
    </lineage>
</organism>
<evidence type="ECO:0000256" key="3">
    <source>
        <dbReference type="ARBA" id="ARBA00012438"/>
    </source>
</evidence>
<dbReference type="EC" id="2.7.13.3" evidence="3"/>
<keyword evidence="10" id="KW-0902">Two-component regulatory system</keyword>
<evidence type="ECO:0000256" key="5">
    <source>
        <dbReference type="ARBA" id="ARBA00022553"/>
    </source>
</evidence>
<accession>A0A4Q0Y5Y3</accession>
<dbReference type="GO" id="GO:0000155">
    <property type="term" value="F:phosphorelay sensor kinase activity"/>
    <property type="evidence" value="ECO:0007669"/>
    <property type="project" value="InterPro"/>
</dbReference>
<dbReference type="InterPro" id="IPR005467">
    <property type="entry name" value="His_kinase_dom"/>
</dbReference>
<evidence type="ECO:0000256" key="10">
    <source>
        <dbReference type="ARBA" id="ARBA00023012"/>
    </source>
</evidence>
<dbReference type="Gene3D" id="1.10.287.130">
    <property type="match status" value="1"/>
</dbReference>
<reference evidence="13 14" key="1">
    <citation type="submission" date="2017-10" db="EMBL/GenBank/DDBJ databases">
        <title>Genomics of the genus Arcobacter.</title>
        <authorList>
            <person name="Perez-Cataluna A."/>
            <person name="Figueras M.J."/>
        </authorList>
    </citation>
    <scope>NUCLEOTIDE SEQUENCE [LARGE SCALE GENOMIC DNA]</scope>
    <source>
        <strain evidence="13 14">DSM 24636</strain>
    </source>
</reference>
<comment type="caution">
    <text evidence="13">The sequence shown here is derived from an EMBL/GenBank/DDBJ whole genome shotgun (WGS) entry which is preliminary data.</text>
</comment>
<evidence type="ECO:0000313" key="13">
    <source>
        <dbReference type="EMBL" id="RXJ64794.1"/>
    </source>
</evidence>
<dbReference type="SUPFAM" id="SSF55874">
    <property type="entry name" value="ATPase domain of HSP90 chaperone/DNA topoisomerase II/histidine kinase"/>
    <property type="match status" value="1"/>
</dbReference>
<evidence type="ECO:0000256" key="2">
    <source>
        <dbReference type="ARBA" id="ARBA00004236"/>
    </source>
</evidence>
<dbReference type="InterPro" id="IPR004358">
    <property type="entry name" value="Sig_transdc_His_kin-like_C"/>
</dbReference>